<evidence type="ECO:0000259" key="1">
    <source>
        <dbReference type="Pfam" id="PF10000"/>
    </source>
</evidence>
<dbReference type="Gene3D" id="3.30.2130.10">
    <property type="entry name" value="VC0802-like"/>
    <property type="match status" value="1"/>
</dbReference>
<sequence>SVVAETDLSVLLKNLNPVASSEDYVFTTLPADRLTSALISVAKGMFQEREGTTLILPVAAAEKANLPFEGYYRCITCEVHSSLQAVGMTAAMSTALGKAGVSANVVAAYYHDHIFVPAEKAGLAIDVLTSLSN</sequence>
<accession>A0A1B6NV00</accession>
<dbReference type="PANTHER" id="PTHR39199">
    <property type="entry name" value="BLR5128 PROTEIN"/>
    <property type="match status" value="1"/>
</dbReference>
<dbReference type="PANTHER" id="PTHR39199:SF1">
    <property type="entry name" value="BLR5128 PROTEIN"/>
    <property type="match status" value="1"/>
</dbReference>
<dbReference type="InterPro" id="IPR018717">
    <property type="entry name" value="DUF2241"/>
</dbReference>
<feature type="non-terminal residue" evidence="2">
    <location>
        <position position="1"/>
    </location>
</feature>
<reference evidence="2" key="1">
    <citation type="submission" date="2013-11" db="EMBL/GenBank/DDBJ databases">
        <title>Microbial diversity, functional groups and degradation webs in Northern and Southern Mediterranean and Red Sea marine crude oil polluted sites.</title>
        <authorList>
            <person name="Daffonchio D."/>
            <person name="Mapelli F."/>
            <person name="Ferrer M."/>
            <person name="Richter M."/>
            <person name="Cherif A."/>
            <person name="Malkawi H.I."/>
            <person name="Yakimov M.M."/>
            <person name="Abdel-Fattah Y.R."/>
            <person name="Blaghen M."/>
            <person name="Golyshin P.N."/>
            <person name="Kalogerakis N."/>
            <person name="Boon N."/>
            <person name="Magagnini M."/>
            <person name="Fava F."/>
        </authorList>
    </citation>
    <scope>NUCLEOTIDE SEQUENCE</scope>
</reference>
<evidence type="ECO:0000313" key="2">
    <source>
        <dbReference type="EMBL" id="KTF07289.1"/>
    </source>
</evidence>
<dbReference type="AlphaFoldDB" id="A0A1B6NV00"/>
<gene>
    <name evidence="2" type="ORF">MGSAQ_001215</name>
</gene>
<dbReference type="InterPro" id="IPR045865">
    <property type="entry name" value="ACT-like_dom_sf"/>
</dbReference>
<protein>
    <recommendedName>
        <fullName evidence="1">DUF2241 domain-containing protein</fullName>
    </recommendedName>
</protein>
<dbReference type="Pfam" id="PF10000">
    <property type="entry name" value="ACT_3"/>
    <property type="match status" value="1"/>
</dbReference>
<proteinExistence type="predicted"/>
<dbReference type="EMBL" id="AYSL01000640">
    <property type="protein sequence ID" value="KTF07289.1"/>
    <property type="molecule type" value="Genomic_DNA"/>
</dbReference>
<feature type="domain" description="DUF2241" evidence="1">
    <location>
        <begin position="4"/>
        <end position="72"/>
    </location>
</feature>
<name>A0A1B6NV00_9ZZZZ</name>
<organism evidence="2">
    <name type="scientific">marine sediment metagenome</name>
    <dbReference type="NCBI Taxonomy" id="412755"/>
    <lineage>
        <taxon>unclassified sequences</taxon>
        <taxon>metagenomes</taxon>
        <taxon>ecological metagenomes</taxon>
    </lineage>
</organism>
<comment type="caution">
    <text evidence="2">The sequence shown here is derived from an EMBL/GenBank/DDBJ whole genome shotgun (WGS) entry which is preliminary data.</text>
</comment>
<dbReference type="SUPFAM" id="SSF55021">
    <property type="entry name" value="ACT-like"/>
    <property type="match status" value="2"/>
</dbReference>